<evidence type="ECO:0000256" key="1">
    <source>
        <dbReference type="SAM" id="MobiDB-lite"/>
    </source>
</evidence>
<dbReference type="InterPro" id="IPR052220">
    <property type="entry name" value="METTL25"/>
</dbReference>
<dbReference type="PANTHER" id="PTHR12496">
    <property type="entry name" value="CGI-41 METHYLTRANSFERASE"/>
    <property type="match status" value="1"/>
</dbReference>
<feature type="region of interest" description="Disordered" evidence="1">
    <location>
        <begin position="431"/>
        <end position="457"/>
    </location>
</feature>
<dbReference type="PANTHER" id="PTHR12496:SF0">
    <property type="entry name" value="METHYLTRANSFERASE DOMAIN-CONTAINING PROTEIN"/>
    <property type="match status" value="1"/>
</dbReference>
<dbReference type="Gene3D" id="3.40.50.150">
    <property type="entry name" value="Vaccinia Virus protein VP39"/>
    <property type="match status" value="1"/>
</dbReference>
<evidence type="ECO:0000313" key="3">
    <source>
        <dbReference type="EMBL" id="KIJ14923.1"/>
    </source>
</evidence>
<dbReference type="OrthoDB" id="10258156at2759"/>
<accession>A0A0C9TXC1</accession>
<organism evidence="3 4">
    <name type="scientific">Paxillus involutus ATCC 200175</name>
    <dbReference type="NCBI Taxonomy" id="664439"/>
    <lineage>
        <taxon>Eukaryota</taxon>
        <taxon>Fungi</taxon>
        <taxon>Dikarya</taxon>
        <taxon>Basidiomycota</taxon>
        <taxon>Agaricomycotina</taxon>
        <taxon>Agaricomycetes</taxon>
        <taxon>Agaricomycetidae</taxon>
        <taxon>Boletales</taxon>
        <taxon>Paxilineae</taxon>
        <taxon>Paxillaceae</taxon>
        <taxon>Paxillus</taxon>
    </lineage>
</organism>
<dbReference type="InterPro" id="IPR025714">
    <property type="entry name" value="Methyltranfer_dom"/>
</dbReference>
<gene>
    <name evidence="3" type="ORF">PAXINDRAFT_176584</name>
</gene>
<protein>
    <recommendedName>
        <fullName evidence="2">Methyltransferase domain-containing protein</fullName>
    </recommendedName>
</protein>
<dbReference type="InterPro" id="IPR029063">
    <property type="entry name" value="SAM-dependent_MTases_sf"/>
</dbReference>
<dbReference type="SUPFAM" id="SSF53335">
    <property type="entry name" value="S-adenosyl-L-methionine-dependent methyltransferases"/>
    <property type="match status" value="1"/>
</dbReference>
<feature type="domain" description="Methyltransferase" evidence="2">
    <location>
        <begin position="137"/>
        <end position="364"/>
    </location>
</feature>
<evidence type="ECO:0000313" key="4">
    <source>
        <dbReference type="Proteomes" id="UP000053647"/>
    </source>
</evidence>
<proteinExistence type="predicted"/>
<dbReference type="Proteomes" id="UP000053647">
    <property type="component" value="Unassembled WGS sequence"/>
</dbReference>
<dbReference type="AlphaFoldDB" id="A0A0C9TXC1"/>
<keyword evidence="4" id="KW-1185">Reference proteome</keyword>
<dbReference type="HOGENOM" id="CLU_016581_1_2_1"/>
<reference evidence="3 4" key="1">
    <citation type="submission" date="2014-06" db="EMBL/GenBank/DDBJ databases">
        <authorList>
            <consortium name="DOE Joint Genome Institute"/>
            <person name="Kuo A."/>
            <person name="Kohler A."/>
            <person name="Nagy L.G."/>
            <person name="Floudas D."/>
            <person name="Copeland A."/>
            <person name="Barry K.W."/>
            <person name="Cichocki N."/>
            <person name="Veneault-Fourrey C."/>
            <person name="LaButti K."/>
            <person name="Lindquist E.A."/>
            <person name="Lipzen A."/>
            <person name="Lundell T."/>
            <person name="Morin E."/>
            <person name="Murat C."/>
            <person name="Sun H."/>
            <person name="Tunlid A."/>
            <person name="Henrissat B."/>
            <person name="Grigoriev I.V."/>
            <person name="Hibbett D.S."/>
            <person name="Martin F."/>
            <person name="Nordberg H.P."/>
            <person name="Cantor M.N."/>
            <person name="Hua S.X."/>
        </authorList>
    </citation>
    <scope>NUCLEOTIDE SEQUENCE [LARGE SCALE GENOMIC DNA]</scope>
    <source>
        <strain evidence="3 4">ATCC 200175</strain>
    </source>
</reference>
<evidence type="ECO:0000259" key="2">
    <source>
        <dbReference type="Pfam" id="PF13679"/>
    </source>
</evidence>
<feature type="region of interest" description="Disordered" evidence="1">
    <location>
        <begin position="229"/>
        <end position="248"/>
    </location>
</feature>
<feature type="compositionally biased region" description="Polar residues" evidence="1">
    <location>
        <begin position="436"/>
        <end position="448"/>
    </location>
</feature>
<name>A0A0C9TXC1_PAXIN</name>
<dbReference type="Pfam" id="PF13679">
    <property type="entry name" value="Methyltransf_32"/>
    <property type="match status" value="1"/>
</dbReference>
<dbReference type="EMBL" id="KN819339">
    <property type="protein sequence ID" value="KIJ14923.1"/>
    <property type="molecule type" value="Genomic_DNA"/>
</dbReference>
<reference evidence="4" key="2">
    <citation type="submission" date="2015-01" db="EMBL/GenBank/DDBJ databases">
        <title>Evolutionary Origins and Diversification of the Mycorrhizal Mutualists.</title>
        <authorList>
            <consortium name="DOE Joint Genome Institute"/>
            <consortium name="Mycorrhizal Genomics Consortium"/>
            <person name="Kohler A."/>
            <person name="Kuo A."/>
            <person name="Nagy L.G."/>
            <person name="Floudas D."/>
            <person name="Copeland A."/>
            <person name="Barry K.W."/>
            <person name="Cichocki N."/>
            <person name="Veneault-Fourrey C."/>
            <person name="LaButti K."/>
            <person name="Lindquist E.A."/>
            <person name="Lipzen A."/>
            <person name="Lundell T."/>
            <person name="Morin E."/>
            <person name="Murat C."/>
            <person name="Riley R."/>
            <person name="Ohm R."/>
            <person name="Sun H."/>
            <person name="Tunlid A."/>
            <person name="Henrissat B."/>
            <person name="Grigoriev I.V."/>
            <person name="Hibbett D.S."/>
            <person name="Martin F."/>
        </authorList>
    </citation>
    <scope>NUCLEOTIDE SEQUENCE [LARGE SCALE GENOMIC DNA]</scope>
    <source>
        <strain evidence="4">ATCC 200175</strain>
    </source>
</reference>
<sequence length="583" mass="64735">MSYTDSDANTGPSSTGTLTILDKISSPPIASLLAIHPNDITLNGREVSSLWSSWWTWGTSSAGVQQDFSPAWLQLIRYFCRPSESNTLGVDIPPELCYLIDTVRDLQLQRHPFALPVTSARRTCDAGHHRTYGMSPKKEHEVHRMSSYIHHLTSSNKRRSASHAVDVGSGQGYLSRALQDLGFHVLALDNNENQTSGANRWKTKEAARKLKRERHKNLEGINELVGESDISRDKSTDPEHAAHLQDSDVKSLDGEWRGSLTHRTVHISARTLGKSITDWLLAESPDIKNRDDNRGIGASPNRPEVPEQVPVMFVALHACGSLTVDVLRTFLSFHHQTSSVSNVVETEWQPHSLVVVGCCYHLMSPCDFPLSKALREVNPTPSLPIAALHLAAQVPSQWLKSQHATQDAELAIRKVVYRALLQPVLHAAAQPRSDVTVHNTSQSDQNGPPIQPGLGETAENRRLGKLNNEAYKDWPTFLERATSRMGIDITAISQNLPDWFFDEGSRLKMEEGLSVLQTLRCILGPLVESLIILDRYEWIRHELVEMNGGGKKMDVEIVNLFDQATGSGRNIALVIKPVDHPGT</sequence>